<comment type="cofactor">
    <cofactor evidence="3">
        <name>FMN</name>
        <dbReference type="ChEBI" id="CHEBI:58210"/>
    </cofactor>
    <text evidence="3">Binds 1 FMN per subunit.</text>
</comment>
<dbReference type="SUPFAM" id="SSF52507">
    <property type="entry name" value="Homo-oligomeric flavin-containing Cys decarboxylases, HFCD"/>
    <property type="match status" value="1"/>
</dbReference>
<evidence type="ECO:0000313" key="6">
    <source>
        <dbReference type="EMBL" id="HIP17591.1"/>
    </source>
</evidence>
<dbReference type="EC" id="6.3.2.5" evidence="3"/>
<keyword evidence="3 6" id="KW-0436">Ligase</keyword>
<evidence type="ECO:0000256" key="2">
    <source>
        <dbReference type="ARBA" id="ARBA00023239"/>
    </source>
</evidence>
<feature type="binding site" evidence="3">
    <location>
        <position position="306"/>
    </location>
    <ligand>
        <name>CTP</name>
        <dbReference type="ChEBI" id="CHEBI:37563"/>
    </ligand>
</feature>
<sequence>MGPAEKLRGSKSKLLEGKKILVAVSSSIGAIETPKLIRELIRHGAQVYTIATEESKNIIGEYALEFASGNKVHYKITGNVEHVSLYEICHAMIVHPATANIISKIALGLADNIVNTTATMFIENKPIFIVPSMHKNMLHTIRNHIDALKERQVFIISPRMEEEKAKVPSIEEIVLKVIEILGKGSYNGCVKNEAYNEHEPQSNKKNKKILILSGGTAEFIDRVRVITNLSSGKTGYYIAEAFSKEGHNVEVIYALGKEPPYYVKSHKVITSKEMLNKALELGKDADIIVSCAAISDFVPDGFVDGKIKSDSDITLKLKRNIKVIGELRKAFPEKTIVGFKAEYGMDKNKLIEIGREKLREYNLDYIVANDLSKYYFGEEYNEVILIGKNSMMEFKGKKSEIMGKVVKEILRNGK</sequence>
<reference evidence="6" key="1">
    <citation type="journal article" date="2020" name="ISME J.">
        <title>Gammaproteobacteria mediating utilization of methyl-, sulfur- and petroleum organic compounds in deep ocean hydrothermal plumes.</title>
        <authorList>
            <person name="Zhou Z."/>
            <person name="Liu Y."/>
            <person name="Pan J."/>
            <person name="Cron B.R."/>
            <person name="Toner B.M."/>
            <person name="Anantharaman K."/>
            <person name="Breier J.A."/>
            <person name="Dick G.J."/>
            <person name="Li M."/>
        </authorList>
    </citation>
    <scope>NUCLEOTIDE SEQUENCE</scope>
    <source>
        <strain evidence="6">SZUA-1385</strain>
    </source>
</reference>
<gene>
    <name evidence="3 6" type="primary">coaBC</name>
    <name evidence="6" type="ORF">EYG76_04785</name>
</gene>
<keyword evidence="3" id="KW-0511">Multifunctional enzyme</keyword>
<dbReference type="Gene3D" id="3.40.50.1950">
    <property type="entry name" value="Flavin prenyltransferase-like"/>
    <property type="match status" value="1"/>
</dbReference>
<dbReference type="Proteomes" id="UP000605144">
    <property type="component" value="Unassembled WGS sequence"/>
</dbReference>
<comment type="function">
    <text evidence="3">Catalyzes two sequential steps in the biosynthesis of coenzyme A. In the first step cysteine is conjugated to 4'-phosphopantothenate to form 4-phosphopantothenoylcysteine. In the second step the latter compound is decarboxylated to form 4'-phosphopantotheine.</text>
</comment>
<organism evidence="6 7">
    <name type="scientific">Methanothermococcus okinawensis</name>
    <dbReference type="NCBI Taxonomy" id="155863"/>
    <lineage>
        <taxon>Archaea</taxon>
        <taxon>Methanobacteriati</taxon>
        <taxon>Methanobacteriota</taxon>
        <taxon>Methanomada group</taxon>
        <taxon>Methanococci</taxon>
        <taxon>Methanococcales</taxon>
        <taxon>Methanococcaceae</taxon>
        <taxon>Methanothermococcus</taxon>
    </lineage>
</organism>
<dbReference type="InterPro" id="IPR007085">
    <property type="entry name" value="DNA/pantothenate-metab_flavo_C"/>
</dbReference>
<dbReference type="GO" id="GO:0046872">
    <property type="term" value="F:metal ion binding"/>
    <property type="evidence" value="ECO:0007669"/>
    <property type="project" value="UniProtKB-KW"/>
</dbReference>
<comment type="catalytic activity">
    <reaction evidence="3">
        <text>N-[(R)-4-phosphopantothenoyl]-L-cysteine + H(+) = (R)-4'-phosphopantetheine + CO2</text>
        <dbReference type="Rhea" id="RHEA:16793"/>
        <dbReference type="ChEBI" id="CHEBI:15378"/>
        <dbReference type="ChEBI" id="CHEBI:16526"/>
        <dbReference type="ChEBI" id="CHEBI:59458"/>
        <dbReference type="ChEBI" id="CHEBI:61723"/>
        <dbReference type="EC" id="4.1.1.36"/>
    </reaction>
</comment>
<comment type="pathway">
    <text evidence="3">Cofactor biosynthesis; coenzyme A biosynthesis.</text>
</comment>
<feature type="domain" description="Flavoprotein" evidence="4">
    <location>
        <begin position="18"/>
        <end position="179"/>
    </location>
</feature>
<feature type="binding site" evidence="3">
    <location>
        <position position="296"/>
    </location>
    <ligand>
        <name>CTP</name>
        <dbReference type="ChEBI" id="CHEBI:37563"/>
    </ligand>
</feature>
<keyword evidence="3" id="KW-0460">Magnesium</keyword>
<dbReference type="GO" id="GO:0004633">
    <property type="term" value="F:phosphopantothenoylcysteine decarboxylase activity"/>
    <property type="evidence" value="ECO:0007669"/>
    <property type="project" value="UniProtKB-UniRule"/>
</dbReference>
<dbReference type="AlphaFoldDB" id="A0A833DRX6"/>
<comment type="similarity">
    <text evidence="3">In the C-terminal section; belongs to the PPC synthetase family.</text>
</comment>
<comment type="similarity">
    <text evidence="3">In the N-terminal section; belongs to the HFCD (homo-oligomeric flavin containing Cys decarboxylase) superfamily.</text>
</comment>
<evidence type="ECO:0000256" key="1">
    <source>
        <dbReference type="ARBA" id="ARBA00022793"/>
    </source>
</evidence>
<dbReference type="GO" id="GO:0010181">
    <property type="term" value="F:FMN binding"/>
    <property type="evidence" value="ECO:0007669"/>
    <property type="project" value="UniProtKB-UniRule"/>
</dbReference>
<dbReference type="UniPathway" id="UPA00241"/>
<evidence type="ECO:0000259" key="4">
    <source>
        <dbReference type="Pfam" id="PF02441"/>
    </source>
</evidence>
<feature type="domain" description="DNA/pantothenate metabolism flavoprotein C-terminal" evidence="5">
    <location>
        <begin position="205"/>
        <end position="410"/>
    </location>
</feature>
<dbReference type="GO" id="GO:0015937">
    <property type="term" value="P:coenzyme A biosynthetic process"/>
    <property type="evidence" value="ECO:0007669"/>
    <property type="project" value="UniProtKB-UniRule"/>
</dbReference>
<dbReference type="Gene3D" id="3.40.50.10300">
    <property type="entry name" value="CoaB-like"/>
    <property type="match status" value="1"/>
</dbReference>
<dbReference type="EC" id="4.1.1.36" evidence="3"/>
<evidence type="ECO:0000313" key="7">
    <source>
        <dbReference type="Proteomes" id="UP000605144"/>
    </source>
</evidence>
<accession>A0A833DRX6</accession>
<comment type="catalytic activity">
    <reaction evidence="3">
        <text>(R)-4'-phosphopantothenate + L-cysteine + CTP = N-[(R)-4-phosphopantothenoyl]-L-cysteine + CMP + diphosphate + H(+)</text>
        <dbReference type="Rhea" id="RHEA:19397"/>
        <dbReference type="ChEBI" id="CHEBI:10986"/>
        <dbReference type="ChEBI" id="CHEBI:15378"/>
        <dbReference type="ChEBI" id="CHEBI:33019"/>
        <dbReference type="ChEBI" id="CHEBI:35235"/>
        <dbReference type="ChEBI" id="CHEBI:37563"/>
        <dbReference type="ChEBI" id="CHEBI:59458"/>
        <dbReference type="ChEBI" id="CHEBI:60377"/>
        <dbReference type="EC" id="6.3.2.5"/>
    </reaction>
</comment>
<feature type="region of interest" description="Phosphopantothenate--cysteine ligase" evidence="3">
    <location>
        <begin position="209"/>
        <end position="414"/>
    </location>
</feature>
<keyword evidence="3" id="KW-0479">Metal-binding</keyword>
<feature type="binding site" evidence="3">
    <location>
        <position position="357"/>
    </location>
    <ligand>
        <name>CTP</name>
        <dbReference type="ChEBI" id="CHEBI:37563"/>
    </ligand>
</feature>
<name>A0A833DRX6_9EURY</name>
<dbReference type="PANTHER" id="PTHR14359">
    <property type="entry name" value="HOMO-OLIGOMERIC FLAVIN CONTAINING CYS DECARBOXYLASE FAMILY"/>
    <property type="match status" value="1"/>
</dbReference>
<evidence type="ECO:0000259" key="5">
    <source>
        <dbReference type="Pfam" id="PF04127"/>
    </source>
</evidence>
<dbReference type="GO" id="GO:0071513">
    <property type="term" value="C:phosphopantothenoylcysteine decarboxylase complex"/>
    <property type="evidence" value="ECO:0007669"/>
    <property type="project" value="TreeGrafter"/>
</dbReference>
<evidence type="ECO:0000256" key="3">
    <source>
        <dbReference type="HAMAP-Rule" id="MF_02225"/>
    </source>
</evidence>
<proteinExistence type="inferred from homology"/>
<dbReference type="InterPro" id="IPR003382">
    <property type="entry name" value="Flavoprotein"/>
</dbReference>
<comment type="cofactor">
    <cofactor evidence="3">
        <name>Mg(2+)</name>
        <dbReference type="ChEBI" id="CHEBI:18420"/>
    </cofactor>
</comment>
<feature type="region of interest" description="Phosphopantothenoylcysteine decarboxylase" evidence="3">
    <location>
        <begin position="1"/>
        <end position="208"/>
    </location>
</feature>
<keyword evidence="3" id="KW-0285">Flavoprotein</keyword>
<protein>
    <recommendedName>
        <fullName evidence="3">Coenzyme A biosynthesis bifunctional protein CoaBC</fullName>
    </recommendedName>
    <alternativeName>
        <fullName evidence="3">DNA/pantothenate metabolism flavoprotein</fullName>
    </alternativeName>
    <alternativeName>
        <fullName evidence="3">Phosphopantothenoylcysteine synthetase/decarboxylase</fullName>
        <shortName evidence="3">PPCS-PPCDC</shortName>
    </alternativeName>
    <domain>
        <recommendedName>
            <fullName evidence="3">Phosphopantothenoylcysteine decarboxylase</fullName>
            <shortName evidence="3">PPC decarboxylase</shortName>
            <shortName evidence="3">PPC-DC</shortName>
            <ecNumber evidence="3">4.1.1.36</ecNumber>
        </recommendedName>
        <alternativeName>
            <fullName evidence="3">CoaC</fullName>
        </alternativeName>
    </domain>
    <domain>
        <recommendedName>
            <fullName evidence="3">Phosphopantothenate--cysteine ligase</fullName>
            <ecNumber evidence="3">6.3.2.5</ecNumber>
        </recommendedName>
        <alternativeName>
            <fullName evidence="3">CoaB</fullName>
        </alternativeName>
        <alternativeName>
            <fullName evidence="3">Phosphopantothenoylcysteine synthetase</fullName>
            <shortName evidence="3">PPC synthetase</shortName>
            <shortName evidence="3">PPC-S</shortName>
        </alternativeName>
    </domain>
</protein>
<dbReference type="HAMAP" id="MF_02225">
    <property type="entry name" value="CoaBC"/>
    <property type="match status" value="1"/>
</dbReference>
<keyword evidence="3" id="KW-0288">FMN</keyword>
<keyword evidence="1 3" id="KW-0210">Decarboxylase</keyword>
<dbReference type="EMBL" id="DQSV01000092">
    <property type="protein sequence ID" value="HIP17591.1"/>
    <property type="molecule type" value="Genomic_DNA"/>
</dbReference>
<dbReference type="Pfam" id="PF04127">
    <property type="entry name" value="DFP"/>
    <property type="match status" value="1"/>
</dbReference>
<feature type="binding site" evidence="3">
    <location>
        <position position="339"/>
    </location>
    <ligand>
        <name>CTP</name>
        <dbReference type="ChEBI" id="CHEBI:37563"/>
    </ligand>
</feature>
<dbReference type="GO" id="GO:0015941">
    <property type="term" value="P:pantothenate catabolic process"/>
    <property type="evidence" value="ECO:0007669"/>
    <property type="project" value="InterPro"/>
</dbReference>
<dbReference type="GO" id="GO:0004632">
    <property type="term" value="F:phosphopantothenate--cysteine ligase activity"/>
    <property type="evidence" value="ECO:0007669"/>
    <property type="project" value="UniProtKB-UniRule"/>
</dbReference>
<dbReference type="InterPro" id="IPR036551">
    <property type="entry name" value="Flavin_trans-like"/>
</dbReference>
<keyword evidence="2 3" id="KW-0456">Lyase</keyword>
<dbReference type="PANTHER" id="PTHR14359:SF6">
    <property type="entry name" value="PHOSPHOPANTOTHENOYLCYSTEINE DECARBOXYLASE"/>
    <property type="match status" value="1"/>
</dbReference>
<comment type="caution">
    <text evidence="3">Lacks conserved residue(s) required for the propagation of feature annotation.</text>
</comment>
<dbReference type="NCBIfam" id="TIGR00521">
    <property type="entry name" value="coaBC_dfp"/>
    <property type="match status" value="1"/>
</dbReference>
<dbReference type="SUPFAM" id="SSF102645">
    <property type="entry name" value="CoaB-like"/>
    <property type="match status" value="1"/>
</dbReference>
<dbReference type="InterPro" id="IPR005252">
    <property type="entry name" value="CoaBC"/>
</dbReference>
<dbReference type="Pfam" id="PF02441">
    <property type="entry name" value="Flavoprotein"/>
    <property type="match status" value="1"/>
</dbReference>
<comment type="caution">
    <text evidence="6">The sequence shown here is derived from an EMBL/GenBank/DDBJ whole genome shotgun (WGS) entry which is preliminary data.</text>
</comment>
<dbReference type="InterPro" id="IPR035929">
    <property type="entry name" value="CoaB-like_sf"/>
</dbReference>